<evidence type="ECO:0000313" key="1">
    <source>
        <dbReference type="EMBL" id="GCB85994.1"/>
    </source>
</evidence>
<dbReference type="EMBL" id="BFAA01224761">
    <property type="protein sequence ID" value="GCB85994.1"/>
    <property type="molecule type" value="Genomic_DNA"/>
</dbReference>
<accession>A0A401QKV3</accession>
<dbReference type="AlphaFoldDB" id="A0A401QKV3"/>
<gene>
    <name evidence="1" type="ORF">scyTo_0026653</name>
</gene>
<name>A0A401QKV3_SCYTO</name>
<dbReference type="Proteomes" id="UP000288216">
    <property type="component" value="Unassembled WGS sequence"/>
</dbReference>
<reference evidence="1 2" key="1">
    <citation type="journal article" date="2018" name="Nat. Ecol. Evol.">
        <title>Shark genomes provide insights into elasmobranch evolution and the origin of vertebrates.</title>
        <authorList>
            <person name="Hara Y"/>
            <person name="Yamaguchi K"/>
            <person name="Onimaru K"/>
            <person name="Kadota M"/>
            <person name="Koyanagi M"/>
            <person name="Keeley SD"/>
            <person name="Tatsumi K"/>
            <person name="Tanaka K"/>
            <person name="Motone F"/>
            <person name="Kageyama Y"/>
            <person name="Nozu R"/>
            <person name="Adachi N"/>
            <person name="Nishimura O"/>
            <person name="Nakagawa R"/>
            <person name="Tanegashima C"/>
            <person name="Kiyatake I"/>
            <person name="Matsumoto R"/>
            <person name="Murakumo K"/>
            <person name="Nishida K"/>
            <person name="Terakita A"/>
            <person name="Kuratani S"/>
            <person name="Sato K"/>
            <person name="Hyodo S Kuraku.S."/>
        </authorList>
    </citation>
    <scope>NUCLEOTIDE SEQUENCE [LARGE SCALE GENOMIC DNA]</scope>
</reference>
<sequence length="47" mass="4705">MQAGAAPAVADVGVEAALQQPLGISHVAVDAGLKQRHPGLAGIIDKY</sequence>
<evidence type="ECO:0000313" key="2">
    <source>
        <dbReference type="Proteomes" id="UP000288216"/>
    </source>
</evidence>
<comment type="caution">
    <text evidence="1">The sequence shown here is derived from an EMBL/GenBank/DDBJ whole genome shotgun (WGS) entry which is preliminary data.</text>
</comment>
<keyword evidence="2" id="KW-1185">Reference proteome</keyword>
<protein>
    <submittedName>
        <fullName evidence="1">Uncharacterized protein</fullName>
    </submittedName>
</protein>
<proteinExistence type="predicted"/>
<organism evidence="1 2">
    <name type="scientific">Scyliorhinus torazame</name>
    <name type="common">Cloudy catshark</name>
    <name type="synonym">Catulus torazame</name>
    <dbReference type="NCBI Taxonomy" id="75743"/>
    <lineage>
        <taxon>Eukaryota</taxon>
        <taxon>Metazoa</taxon>
        <taxon>Chordata</taxon>
        <taxon>Craniata</taxon>
        <taxon>Vertebrata</taxon>
        <taxon>Chondrichthyes</taxon>
        <taxon>Elasmobranchii</taxon>
        <taxon>Galeomorphii</taxon>
        <taxon>Galeoidea</taxon>
        <taxon>Carcharhiniformes</taxon>
        <taxon>Scyliorhinidae</taxon>
        <taxon>Scyliorhinus</taxon>
    </lineage>
</organism>
<feature type="non-terminal residue" evidence="1">
    <location>
        <position position="47"/>
    </location>
</feature>